<dbReference type="PIRSF" id="PIRSF000484">
    <property type="entry name" value="NAPRT"/>
    <property type="match status" value="1"/>
</dbReference>
<name>A0A9P5YBY1_9AGAR</name>
<dbReference type="GO" id="GO:0034355">
    <property type="term" value="P:NAD+ biosynthetic process via the salvage pathway"/>
    <property type="evidence" value="ECO:0007669"/>
    <property type="project" value="TreeGrafter"/>
</dbReference>
<dbReference type="NCBIfam" id="NF003704">
    <property type="entry name" value="PRK05321.1"/>
    <property type="match status" value="1"/>
</dbReference>
<dbReference type="Pfam" id="PF17767">
    <property type="entry name" value="NAPRTase_N"/>
    <property type="match status" value="1"/>
</dbReference>
<keyword evidence="4" id="KW-0597">Phosphoprotein</keyword>
<dbReference type="GO" id="GO:0004516">
    <property type="term" value="F:nicotinate phosphoribosyltransferase activity"/>
    <property type="evidence" value="ECO:0007669"/>
    <property type="project" value="UniProtKB-UniRule"/>
</dbReference>
<reference evidence="11" key="1">
    <citation type="submission" date="2020-11" db="EMBL/GenBank/DDBJ databases">
        <authorList>
            <consortium name="DOE Joint Genome Institute"/>
            <person name="Ahrendt S."/>
            <person name="Riley R."/>
            <person name="Andreopoulos W."/>
            <person name="Labutti K."/>
            <person name="Pangilinan J."/>
            <person name="Ruiz-Duenas F.J."/>
            <person name="Barrasa J.M."/>
            <person name="Sanchez-Garcia M."/>
            <person name="Camarero S."/>
            <person name="Miyauchi S."/>
            <person name="Serrano A."/>
            <person name="Linde D."/>
            <person name="Babiker R."/>
            <person name="Drula E."/>
            <person name="Ayuso-Fernandez I."/>
            <person name="Pacheco R."/>
            <person name="Padilla G."/>
            <person name="Ferreira P."/>
            <person name="Barriuso J."/>
            <person name="Kellner H."/>
            <person name="Castanera R."/>
            <person name="Alfaro M."/>
            <person name="Ramirez L."/>
            <person name="Pisabarro A.G."/>
            <person name="Kuo A."/>
            <person name="Tritt A."/>
            <person name="Lipzen A."/>
            <person name="He G."/>
            <person name="Yan M."/>
            <person name="Ng V."/>
            <person name="Cullen D."/>
            <person name="Martin F."/>
            <person name="Rosso M.-N."/>
            <person name="Henrissat B."/>
            <person name="Hibbett D."/>
            <person name="Martinez A.T."/>
            <person name="Grigoriev I.V."/>
        </authorList>
    </citation>
    <scope>NUCLEOTIDE SEQUENCE</scope>
    <source>
        <strain evidence="11">CBS 247.69</strain>
    </source>
</reference>
<protein>
    <recommendedName>
        <fullName evidence="3 8">Nicotinate phosphoribosyltransferase</fullName>
        <ecNumber evidence="3 8">6.3.4.21</ecNumber>
    </recommendedName>
</protein>
<dbReference type="EMBL" id="MU150241">
    <property type="protein sequence ID" value="KAF9466444.1"/>
    <property type="molecule type" value="Genomic_DNA"/>
</dbReference>
<dbReference type="GO" id="GO:0016757">
    <property type="term" value="F:glycosyltransferase activity"/>
    <property type="evidence" value="ECO:0007669"/>
    <property type="project" value="UniProtKB-KW"/>
</dbReference>
<gene>
    <name evidence="11" type="ORF">BDZ94DRAFT_1212442</name>
</gene>
<feature type="domain" description="Nicotinate phosphoribosyltransferase N-terminal" evidence="10">
    <location>
        <begin position="15"/>
        <end position="142"/>
    </location>
</feature>
<accession>A0A9P5YBY1</accession>
<dbReference type="GO" id="GO:0005829">
    <property type="term" value="C:cytosol"/>
    <property type="evidence" value="ECO:0007669"/>
    <property type="project" value="TreeGrafter"/>
</dbReference>
<proteinExistence type="inferred from homology"/>
<sequence length="424" mass="48151">MSAAISNLAVPKSILDTDLYKLTMQQAVLHHFPTTRATYRFTNRDQTTLFSRQCIERFRSAVSQFTDLFLTEEEHEWLKGTCPYFTPAYLAFLSAYRYQPEQVRITFIPASPDGMLGQVEIEATGPWLETILWEVPLMACLSESYFQSVMTDWSYENQEESAFAKAQNLFEADCVFSEFGTRRRRSYHTQDIVLQELVRASKNISDHKGSLIGTSNVHFAHKYGISPIGTIAHEWFMGVAAMKGYENTNSISLNMWEEVYPDSILVALTDTFTTGSFFKDFVTDPERARRWAGLRQDSGDPFTFGPRVKEIYESLDIDPRDKLIIYSDSLNVEKAVGLKKQARDLGLEKVSFGIGTFFTNDFKTISSGGTKKSKALNMVIKLSSVDGHPCIKISDDLTKNTGDRATVEYVKRLYHLPTTKCNDI</sequence>
<feature type="domain" description="Nicotinate/nicotinamide phosphoribosyltransferase" evidence="9">
    <location>
        <begin position="176"/>
        <end position="417"/>
    </location>
</feature>
<dbReference type="EC" id="6.3.4.21" evidence="3 8"/>
<evidence type="ECO:0000256" key="2">
    <source>
        <dbReference type="ARBA" id="ARBA00010897"/>
    </source>
</evidence>
<keyword evidence="11" id="KW-0328">Glycosyltransferase</keyword>
<dbReference type="AlphaFoldDB" id="A0A9P5YBY1"/>
<dbReference type="PANTHER" id="PTHR11098">
    <property type="entry name" value="NICOTINATE PHOSPHORIBOSYLTRANSFERASE"/>
    <property type="match status" value="1"/>
</dbReference>
<evidence type="ECO:0000256" key="8">
    <source>
        <dbReference type="RuleBase" id="RU003838"/>
    </source>
</evidence>
<evidence type="ECO:0000256" key="4">
    <source>
        <dbReference type="ARBA" id="ARBA00022553"/>
    </source>
</evidence>
<evidence type="ECO:0000256" key="5">
    <source>
        <dbReference type="ARBA" id="ARBA00022598"/>
    </source>
</evidence>
<keyword evidence="12" id="KW-1185">Reference proteome</keyword>
<dbReference type="SUPFAM" id="SSF54675">
    <property type="entry name" value="Nicotinate/Quinolinate PRTase N-terminal domain-like"/>
    <property type="match status" value="1"/>
</dbReference>
<dbReference type="OrthoDB" id="193380at2759"/>
<dbReference type="Gene3D" id="3.20.140.10">
    <property type="entry name" value="nicotinate phosphoribosyltransferase"/>
    <property type="match status" value="1"/>
</dbReference>
<keyword evidence="5 8" id="KW-0436">Ligase</keyword>
<comment type="catalytic activity">
    <reaction evidence="7 8">
        <text>5-phospho-alpha-D-ribose 1-diphosphate + nicotinate + ATP + H2O = nicotinate beta-D-ribonucleotide + ADP + phosphate + diphosphate</text>
        <dbReference type="Rhea" id="RHEA:36163"/>
        <dbReference type="ChEBI" id="CHEBI:15377"/>
        <dbReference type="ChEBI" id="CHEBI:30616"/>
        <dbReference type="ChEBI" id="CHEBI:32544"/>
        <dbReference type="ChEBI" id="CHEBI:33019"/>
        <dbReference type="ChEBI" id="CHEBI:43474"/>
        <dbReference type="ChEBI" id="CHEBI:57502"/>
        <dbReference type="ChEBI" id="CHEBI:58017"/>
        <dbReference type="ChEBI" id="CHEBI:456216"/>
        <dbReference type="EC" id="6.3.4.21"/>
    </reaction>
</comment>
<evidence type="ECO:0000313" key="11">
    <source>
        <dbReference type="EMBL" id="KAF9466444.1"/>
    </source>
</evidence>
<keyword evidence="11" id="KW-0808">Transferase</keyword>
<evidence type="ECO:0000313" key="12">
    <source>
        <dbReference type="Proteomes" id="UP000807353"/>
    </source>
</evidence>
<comment type="similarity">
    <text evidence="2 8">Belongs to the NAPRTase family.</text>
</comment>
<dbReference type="NCBIfam" id="TIGR01514">
    <property type="entry name" value="NAPRTase"/>
    <property type="match status" value="1"/>
</dbReference>
<comment type="function">
    <text evidence="8">Catalyzes the synthesis of beta-nicotinate D-ribonucleotide from nicotinate and 5-phospho-D-ribose 1-phosphate at the expense of ATP.</text>
</comment>
<evidence type="ECO:0000256" key="1">
    <source>
        <dbReference type="ARBA" id="ARBA00004952"/>
    </source>
</evidence>
<dbReference type="SUPFAM" id="SSF51690">
    <property type="entry name" value="Nicotinate/Quinolinate PRTase C-terminal domain-like"/>
    <property type="match status" value="1"/>
</dbReference>
<dbReference type="HAMAP" id="MF_00570">
    <property type="entry name" value="NAPRTase"/>
    <property type="match status" value="1"/>
</dbReference>
<dbReference type="Proteomes" id="UP000807353">
    <property type="component" value="Unassembled WGS sequence"/>
</dbReference>
<evidence type="ECO:0000259" key="9">
    <source>
        <dbReference type="Pfam" id="PF04095"/>
    </source>
</evidence>
<keyword evidence="6 8" id="KW-0662">Pyridine nucleotide biosynthesis</keyword>
<comment type="PTM">
    <text evidence="8">Transiently phosphorylated on a His residue during the reaction cycle. Phosphorylation strongly increases the affinity for substrates and increases the rate of nicotinate D-ribonucleotide production. Dephosphorylation regenerates the low-affinity form of the enzyme, leading to product release.</text>
</comment>
<dbReference type="InterPro" id="IPR036068">
    <property type="entry name" value="Nicotinate_pribotase-like_C"/>
</dbReference>
<dbReference type="InterPro" id="IPR006406">
    <property type="entry name" value="Nic_PRibTrfase"/>
</dbReference>
<dbReference type="InterPro" id="IPR041525">
    <property type="entry name" value="N/Namide_PRibTrfase"/>
</dbReference>
<dbReference type="PANTHER" id="PTHR11098:SF1">
    <property type="entry name" value="NICOTINATE PHOSPHORIBOSYLTRANSFERASE"/>
    <property type="match status" value="1"/>
</dbReference>
<dbReference type="InterPro" id="IPR007229">
    <property type="entry name" value="Nic_PRibTrfase-Fam"/>
</dbReference>
<comment type="caution">
    <text evidence="11">The sequence shown here is derived from an EMBL/GenBank/DDBJ whole genome shotgun (WGS) entry which is preliminary data.</text>
</comment>
<dbReference type="InterPro" id="IPR040727">
    <property type="entry name" value="NAPRTase_N"/>
</dbReference>
<evidence type="ECO:0000256" key="6">
    <source>
        <dbReference type="ARBA" id="ARBA00022642"/>
    </source>
</evidence>
<evidence type="ECO:0000259" key="10">
    <source>
        <dbReference type="Pfam" id="PF17767"/>
    </source>
</evidence>
<organism evidence="11 12">
    <name type="scientific">Collybia nuda</name>
    <dbReference type="NCBI Taxonomy" id="64659"/>
    <lineage>
        <taxon>Eukaryota</taxon>
        <taxon>Fungi</taxon>
        <taxon>Dikarya</taxon>
        <taxon>Basidiomycota</taxon>
        <taxon>Agaricomycotina</taxon>
        <taxon>Agaricomycetes</taxon>
        <taxon>Agaricomycetidae</taxon>
        <taxon>Agaricales</taxon>
        <taxon>Tricholomatineae</taxon>
        <taxon>Clitocybaceae</taxon>
        <taxon>Collybia</taxon>
    </lineage>
</organism>
<comment type="pathway">
    <text evidence="1 8">Cofactor biosynthesis; NAD(+) biosynthesis; nicotinate D-ribonucleotide from nicotinate: step 1/1.</text>
</comment>
<dbReference type="Pfam" id="PF04095">
    <property type="entry name" value="NAPRTase"/>
    <property type="match status" value="1"/>
</dbReference>
<evidence type="ECO:0000256" key="7">
    <source>
        <dbReference type="ARBA" id="ARBA00048668"/>
    </source>
</evidence>
<evidence type="ECO:0000256" key="3">
    <source>
        <dbReference type="ARBA" id="ARBA00013236"/>
    </source>
</evidence>